<feature type="chain" id="PRO_5025421035" description="Secreted protein" evidence="2">
    <location>
        <begin position="21"/>
        <end position="71"/>
    </location>
</feature>
<accession>A0A6B0U0Y3</accession>
<keyword evidence="1" id="KW-0812">Transmembrane</keyword>
<evidence type="ECO:0000256" key="1">
    <source>
        <dbReference type="SAM" id="Phobius"/>
    </source>
</evidence>
<proteinExistence type="predicted"/>
<keyword evidence="1" id="KW-0472">Membrane</keyword>
<dbReference type="EMBL" id="GIFC01000774">
    <property type="protein sequence ID" value="MXU82857.1"/>
    <property type="molecule type" value="Transcribed_RNA"/>
</dbReference>
<organism evidence="3">
    <name type="scientific">Ixodes ricinus</name>
    <name type="common">Common tick</name>
    <name type="synonym">Acarus ricinus</name>
    <dbReference type="NCBI Taxonomy" id="34613"/>
    <lineage>
        <taxon>Eukaryota</taxon>
        <taxon>Metazoa</taxon>
        <taxon>Ecdysozoa</taxon>
        <taxon>Arthropoda</taxon>
        <taxon>Chelicerata</taxon>
        <taxon>Arachnida</taxon>
        <taxon>Acari</taxon>
        <taxon>Parasitiformes</taxon>
        <taxon>Ixodida</taxon>
        <taxon>Ixodoidea</taxon>
        <taxon>Ixodidae</taxon>
        <taxon>Ixodinae</taxon>
        <taxon>Ixodes</taxon>
    </lineage>
</organism>
<evidence type="ECO:0008006" key="4">
    <source>
        <dbReference type="Google" id="ProtNLM"/>
    </source>
</evidence>
<name>A0A6B0U0Y3_IXORI</name>
<evidence type="ECO:0000313" key="3">
    <source>
        <dbReference type="EMBL" id="MXU82857.1"/>
    </source>
</evidence>
<feature type="signal peptide" evidence="2">
    <location>
        <begin position="1"/>
        <end position="20"/>
    </location>
</feature>
<keyword evidence="1" id="KW-1133">Transmembrane helix</keyword>
<dbReference type="AlphaFoldDB" id="A0A6B0U0Y3"/>
<keyword evidence="2" id="KW-0732">Signal</keyword>
<sequence length="71" mass="7897">MVIKLCILATVKVLVCPASTTNCQEAKENFRTSVSMKGALQMSQMSLITLSLTLSLFVLFDFPFQLPRVKN</sequence>
<reference evidence="3" key="1">
    <citation type="submission" date="2019-12" db="EMBL/GenBank/DDBJ databases">
        <title>An insight into the sialome of adult female Ixodes ricinus ticks feeding for 6 days.</title>
        <authorList>
            <person name="Perner J."/>
            <person name="Ribeiro J.M.C."/>
        </authorList>
    </citation>
    <scope>NUCLEOTIDE SEQUENCE</scope>
    <source>
        <strain evidence="3">Semi-engorged</strain>
        <tissue evidence="3">Salivary glands</tissue>
    </source>
</reference>
<evidence type="ECO:0000256" key="2">
    <source>
        <dbReference type="SAM" id="SignalP"/>
    </source>
</evidence>
<protein>
    <recommendedName>
        <fullName evidence="4">Secreted protein</fullName>
    </recommendedName>
</protein>
<feature type="transmembrane region" description="Helical" evidence="1">
    <location>
        <begin position="47"/>
        <end position="64"/>
    </location>
</feature>